<feature type="domain" description="Calcineurin-like phosphoesterase" evidence="1">
    <location>
        <begin position="30"/>
        <end position="221"/>
    </location>
</feature>
<dbReference type="Pfam" id="PF00149">
    <property type="entry name" value="Metallophos"/>
    <property type="match status" value="1"/>
</dbReference>
<dbReference type="RefSeq" id="WP_083417133.1">
    <property type="nucleotide sequence ID" value="NZ_FPBD01000006.1"/>
</dbReference>
<sequence>MLSLLRKHRASRSHDANQSARFFELPENTRAYVVGDIHGSFELLKGAIRMINEDAAEYSGDCYEIFLGDYIDRGKQSAEVLSYLAFQSSHKRKRICLKGNHEEVLLDFLKDSSLIQMWISLGGLETLSSFGVSLNGADPHLMSNELRYDLQNAMGARLIEFLSQLPTSFELGDYYFVHAGVNPKKELSAQTTAEQLWIRDAFLSSVRCYPKKVVHGHTPVSAPEILENRINIDTGAYFTGELSVLKLEGSQVSILRL</sequence>
<dbReference type="PRINTS" id="PR00114">
    <property type="entry name" value="STPHPHTASE"/>
</dbReference>
<dbReference type="Proteomes" id="UP000183371">
    <property type="component" value="Unassembled WGS sequence"/>
</dbReference>
<dbReference type="InterPro" id="IPR029052">
    <property type="entry name" value="Metallo-depent_PP-like"/>
</dbReference>
<dbReference type="InterPro" id="IPR050126">
    <property type="entry name" value="Ap4A_hydrolase"/>
</dbReference>
<evidence type="ECO:0000313" key="3">
    <source>
        <dbReference type="Proteomes" id="UP000183371"/>
    </source>
</evidence>
<dbReference type="PANTHER" id="PTHR42850">
    <property type="entry name" value="METALLOPHOSPHOESTERASE"/>
    <property type="match status" value="1"/>
</dbReference>
<reference evidence="3" key="1">
    <citation type="submission" date="2016-10" db="EMBL/GenBank/DDBJ databases">
        <authorList>
            <person name="Varghese N."/>
            <person name="Submissions S."/>
        </authorList>
    </citation>
    <scope>NUCLEOTIDE SEQUENCE [LARGE SCALE GENOMIC DNA]</scope>
    <source>
        <strain evidence="3">DSM 17465</strain>
    </source>
</reference>
<dbReference type="GO" id="GO:0110154">
    <property type="term" value="P:RNA decapping"/>
    <property type="evidence" value="ECO:0007669"/>
    <property type="project" value="TreeGrafter"/>
</dbReference>
<accession>A0A1I7CMI5</accession>
<proteinExistence type="predicted"/>
<gene>
    <name evidence="2" type="ORF">SAMN05444141_106153</name>
</gene>
<dbReference type="GO" id="GO:0016791">
    <property type="term" value="F:phosphatase activity"/>
    <property type="evidence" value="ECO:0007669"/>
    <property type="project" value="TreeGrafter"/>
</dbReference>
<dbReference type="GO" id="GO:0005737">
    <property type="term" value="C:cytoplasm"/>
    <property type="evidence" value="ECO:0007669"/>
    <property type="project" value="TreeGrafter"/>
</dbReference>
<dbReference type="SUPFAM" id="SSF56300">
    <property type="entry name" value="Metallo-dependent phosphatases"/>
    <property type="match status" value="1"/>
</dbReference>
<dbReference type="PANTHER" id="PTHR42850:SF4">
    <property type="entry name" value="ZINC-DEPENDENT ENDOPOLYPHOSPHATASE"/>
    <property type="match status" value="1"/>
</dbReference>
<dbReference type="EMBL" id="FPBD01000006">
    <property type="protein sequence ID" value="SFU00650.1"/>
    <property type="molecule type" value="Genomic_DNA"/>
</dbReference>
<dbReference type="InterPro" id="IPR006186">
    <property type="entry name" value="Ser/Thr-sp_prot-phosphatase"/>
</dbReference>
<evidence type="ECO:0000313" key="2">
    <source>
        <dbReference type="EMBL" id="SFU00650.1"/>
    </source>
</evidence>
<name>A0A1I7CMI5_9HYPH</name>
<keyword evidence="3" id="KW-1185">Reference proteome</keyword>
<dbReference type="InterPro" id="IPR004843">
    <property type="entry name" value="Calcineurin-like_PHP"/>
</dbReference>
<evidence type="ECO:0000259" key="1">
    <source>
        <dbReference type="Pfam" id="PF00149"/>
    </source>
</evidence>
<protein>
    <submittedName>
        <fullName evidence="2">Serine/threonine protein phosphatase 1</fullName>
    </submittedName>
</protein>
<dbReference type="GO" id="GO:0008803">
    <property type="term" value="F:bis(5'-nucleosyl)-tetraphosphatase (symmetrical) activity"/>
    <property type="evidence" value="ECO:0007669"/>
    <property type="project" value="TreeGrafter"/>
</dbReference>
<dbReference type="Gene3D" id="3.60.21.10">
    <property type="match status" value="1"/>
</dbReference>
<organism evidence="2 3">
    <name type="scientific">Pseudovibrio denitrificans</name>
    <dbReference type="NCBI Taxonomy" id="258256"/>
    <lineage>
        <taxon>Bacteria</taxon>
        <taxon>Pseudomonadati</taxon>
        <taxon>Pseudomonadota</taxon>
        <taxon>Alphaproteobacteria</taxon>
        <taxon>Hyphomicrobiales</taxon>
        <taxon>Stappiaceae</taxon>
        <taxon>Pseudovibrio</taxon>
    </lineage>
</organism>
<dbReference type="CDD" id="cd00144">
    <property type="entry name" value="MPP_PPP_family"/>
    <property type="match status" value="1"/>
</dbReference>
<dbReference type="AlphaFoldDB" id="A0A1I7CMI5"/>